<dbReference type="EMBL" id="FQUM01000030">
    <property type="protein sequence ID" value="SHG05883.1"/>
    <property type="molecule type" value="Genomic_DNA"/>
</dbReference>
<dbReference type="PROSITE" id="PS52029">
    <property type="entry name" value="LD_TPASE"/>
    <property type="match status" value="1"/>
</dbReference>
<protein>
    <submittedName>
        <fullName evidence="10">L,D-transpeptidase catalytic domain</fullName>
    </submittedName>
</protein>
<name>A0A1M5GQC3_9BACT</name>
<dbReference type="GO" id="GO:0016740">
    <property type="term" value="F:transferase activity"/>
    <property type="evidence" value="ECO:0007669"/>
    <property type="project" value="UniProtKB-KW"/>
</dbReference>
<dbReference type="GO" id="GO:0008360">
    <property type="term" value="P:regulation of cell shape"/>
    <property type="evidence" value="ECO:0007669"/>
    <property type="project" value="UniProtKB-UniRule"/>
</dbReference>
<organism evidence="10 11">
    <name type="scientific">Mariniphaga anaerophila</name>
    <dbReference type="NCBI Taxonomy" id="1484053"/>
    <lineage>
        <taxon>Bacteria</taxon>
        <taxon>Pseudomonadati</taxon>
        <taxon>Bacteroidota</taxon>
        <taxon>Bacteroidia</taxon>
        <taxon>Marinilabiliales</taxon>
        <taxon>Prolixibacteraceae</taxon>
        <taxon>Mariniphaga</taxon>
    </lineage>
</organism>
<dbReference type="GO" id="GO:0009252">
    <property type="term" value="P:peptidoglycan biosynthetic process"/>
    <property type="evidence" value="ECO:0007669"/>
    <property type="project" value="UniProtKB-UniPathway"/>
</dbReference>
<dbReference type="RefSeq" id="WP_073003656.1">
    <property type="nucleotide sequence ID" value="NZ_FQUM01000030.1"/>
</dbReference>
<keyword evidence="8" id="KW-0472">Membrane</keyword>
<evidence type="ECO:0000256" key="8">
    <source>
        <dbReference type="SAM" id="Phobius"/>
    </source>
</evidence>
<comment type="pathway">
    <text evidence="1 7">Cell wall biogenesis; peptidoglycan biosynthesis.</text>
</comment>
<dbReference type="Gene3D" id="2.40.440.10">
    <property type="entry name" value="L,D-transpeptidase catalytic domain-like"/>
    <property type="match status" value="1"/>
</dbReference>
<dbReference type="GO" id="GO:0071555">
    <property type="term" value="P:cell wall organization"/>
    <property type="evidence" value="ECO:0007669"/>
    <property type="project" value="UniProtKB-UniRule"/>
</dbReference>
<evidence type="ECO:0000256" key="6">
    <source>
        <dbReference type="ARBA" id="ARBA00023316"/>
    </source>
</evidence>
<feature type="domain" description="L,D-TPase catalytic" evidence="9">
    <location>
        <begin position="36"/>
        <end position="172"/>
    </location>
</feature>
<evidence type="ECO:0000256" key="2">
    <source>
        <dbReference type="ARBA" id="ARBA00005992"/>
    </source>
</evidence>
<sequence>MKIKHIILTLIFGLIGIGLIFYFKPFKPLDKSVSIDKIEVIKHKRRLDLISNNQIIKSYKISLGRVPKGHKEYEGDKKTPEGLYVINDKNSNSGYYKNLGISYPNELDKKYAESIGKSPGGLIKIHGIKNGFGWIGRFHLLFDWTLGCIAMTDKEIDELYENIEIGTPIEIKP</sequence>
<dbReference type="OrthoDB" id="9809748at2"/>
<keyword evidence="8" id="KW-0812">Transmembrane</keyword>
<dbReference type="InterPro" id="IPR005490">
    <property type="entry name" value="LD_TPept_cat_dom"/>
</dbReference>
<evidence type="ECO:0000256" key="4">
    <source>
        <dbReference type="ARBA" id="ARBA00022960"/>
    </source>
</evidence>
<gene>
    <name evidence="10" type="ORF">SAMN05444274_1302</name>
</gene>
<feature type="active site" description="Nucleophile" evidence="7">
    <location>
        <position position="148"/>
    </location>
</feature>
<keyword evidence="6 7" id="KW-0961">Cell wall biogenesis/degradation</keyword>
<dbReference type="PANTHER" id="PTHR36699">
    <property type="entry name" value="LD-TRANSPEPTIDASE"/>
    <property type="match status" value="1"/>
</dbReference>
<evidence type="ECO:0000256" key="5">
    <source>
        <dbReference type="ARBA" id="ARBA00022984"/>
    </source>
</evidence>
<evidence type="ECO:0000259" key="9">
    <source>
        <dbReference type="PROSITE" id="PS52029"/>
    </source>
</evidence>
<evidence type="ECO:0000313" key="10">
    <source>
        <dbReference type="EMBL" id="SHG05883.1"/>
    </source>
</evidence>
<evidence type="ECO:0000313" key="11">
    <source>
        <dbReference type="Proteomes" id="UP000184164"/>
    </source>
</evidence>
<dbReference type="Proteomes" id="UP000184164">
    <property type="component" value="Unassembled WGS sequence"/>
</dbReference>
<dbReference type="UniPathway" id="UPA00219"/>
<dbReference type="STRING" id="1484053.SAMN05444274_1302"/>
<dbReference type="CDD" id="cd16913">
    <property type="entry name" value="YkuD_like"/>
    <property type="match status" value="1"/>
</dbReference>
<proteinExistence type="inferred from homology"/>
<feature type="transmembrane region" description="Helical" evidence="8">
    <location>
        <begin position="6"/>
        <end position="23"/>
    </location>
</feature>
<keyword evidence="4 7" id="KW-0133">Cell shape</keyword>
<reference evidence="10 11" key="1">
    <citation type="submission" date="2016-11" db="EMBL/GenBank/DDBJ databases">
        <authorList>
            <person name="Jaros S."/>
            <person name="Januszkiewicz K."/>
            <person name="Wedrychowicz H."/>
        </authorList>
    </citation>
    <scope>NUCLEOTIDE SEQUENCE [LARGE SCALE GENOMIC DNA]</scope>
    <source>
        <strain evidence="10 11">DSM 26910</strain>
    </source>
</reference>
<evidence type="ECO:0000256" key="7">
    <source>
        <dbReference type="PROSITE-ProRule" id="PRU01373"/>
    </source>
</evidence>
<dbReference type="InterPro" id="IPR038063">
    <property type="entry name" value="Transpep_catalytic_dom"/>
</dbReference>
<dbReference type="SUPFAM" id="SSF141523">
    <property type="entry name" value="L,D-transpeptidase catalytic domain-like"/>
    <property type="match status" value="1"/>
</dbReference>
<accession>A0A1M5GQC3</accession>
<dbReference type="Pfam" id="PF03734">
    <property type="entry name" value="YkuD"/>
    <property type="match status" value="1"/>
</dbReference>
<dbReference type="GO" id="GO:0004180">
    <property type="term" value="F:carboxypeptidase activity"/>
    <property type="evidence" value="ECO:0007669"/>
    <property type="project" value="UniProtKB-ARBA"/>
</dbReference>
<keyword evidence="8" id="KW-1133">Transmembrane helix</keyword>
<keyword evidence="11" id="KW-1185">Reference proteome</keyword>
<keyword evidence="3" id="KW-0808">Transferase</keyword>
<evidence type="ECO:0000256" key="3">
    <source>
        <dbReference type="ARBA" id="ARBA00022679"/>
    </source>
</evidence>
<comment type="similarity">
    <text evidence="2">Belongs to the YkuD family.</text>
</comment>
<evidence type="ECO:0000256" key="1">
    <source>
        <dbReference type="ARBA" id="ARBA00004752"/>
    </source>
</evidence>
<keyword evidence="5 7" id="KW-0573">Peptidoglycan synthesis</keyword>
<dbReference type="PANTHER" id="PTHR36699:SF1">
    <property type="entry name" value="L,D-TRANSPEPTIDASE YAFK-RELATED"/>
    <property type="match status" value="1"/>
</dbReference>
<dbReference type="AlphaFoldDB" id="A0A1M5GQC3"/>
<feature type="active site" description="Proton donor/acceptor" evidence="7">
    <location>
        <position position="126"/>
    </location>
</feature>